<reference evidence="6" key="1">
    <citation type="journal article" date="2023" name="PeerJ">
        <title>Selection and evaluation of lactic acid bacteria from chicken feces in Thailand as potential probiotics.</title>
        <authorList>
            <person name="Khurajog B."/>
            <person name="Disastra Y."/>
            <person name="Lawwyne L.D."/>
            <person name="Sirichokchatchawan W."/>
            <person name="Niyomtham W."/>
            <person name="Yindee J."/>
            <person name="Hampson D.J."/>
            <person name="Prapasarakul N."/>
        </authorList>
    </citation>
    <scope>NUCLEOTIDE SEQUENCE</scope>
    <source>
        <strain evidence="6">BF9</strain>
    </source>
</reference>
<organism evidence="6 7">
    <name type="scientific">Pediococcus acidilactici</name>
    <dbReference type="NCBI Taxonomy" id="1254"/>
    <lineage>
        <taxon>Bacteria</taxon>
        <taxon>Bacillati</taxon>
        <taxon>Bacillota</taxon>
        <taxon>Bacilli</taxon>
        <taxon>Lactobacillales</taxon>
        <taxon>Lactobacillaceae</taxon>
        <taxon>Pediococcus</taxon>
        <taxon>Pediococcus acidilactici group</taxon>
    </lineage>
</organism>
<dbReference type="InterPro" id="IPR023631">
    <property type="entry name" value="Amidase_dom"/>
</dbReference>
<evidence type="ECO:0000256" key="3">
    <source>
        <dbReference type="SAM" id="Phobius"/>
    </source>
</evidence>
<dbReference type="Proteomes" id="UP001280897">
    <property type="component" value="Unassembled WGS sequence"/>
</dbReference>
<feature type="transmembrane region" description="Helical" evidence="3">
    <location>
        <begin position="546"/>
        <end position="566"/>
    </location>
</feature>
<dbReference type="InterPro" id="IPR000120">
    <property type="entry name" value="Amidase"/>
</dbReference>
<dbReference type="Pfam" id="PF01425">
    <property type="entry name" value="Amidase"/>
    <property type="match status" value="1"/>
</dbReference>
<dbReference type="NCBIfam" id="TIGR01167">
    <property type="entry name" value="LPXTG_anchor"/>
    <property type="match status" value="1"/>
</dbReference>
<feature type="chain" id="PRO_5043948019" evidence="4">
    <location>
        <begin position="30"/>
        <end position="570"/>
    </location>
</feature>
<dbReference type="EMBL" id="JAWJAV010000007">
    <property type="protein sequence ID" value="MDV2621993.1"/>
    <property type="molecule type" value="Genomic_DNA"/>
</dbReference>
<keyword evidence="3" id="KW-0812">Transmembrane</keyword>
<dbReference type="SUPFAM" id="SSF75304">
    <property type="entry name" value="Amidase signature (AS) enzymes"/>
    <property type="match status" value="1"/>
</dbReference>
<keyword evidence="4" id="KW-0732">Signal</keyword>
<evidence type="ECO:0000256" key="2">
    <source>
        <dbReference type="SAM" id="MobiDB-lite"/>
    </source>
</evidence>
<dbReference type="PANTHER" id="PTHR11895">
    <property type="entry name" value="TRANSAMIDASE"/>
    <property type="match status" value="1"/>
</dbReference>
<keyword evidence="3" id="KW-0472">Membrane</keyword>
<name>A0AAW8YJR2_PEDAC</name>
<proteinExistence type="inferred from homology"/>
<gene>
    <name evidence="6" type="ORF">R0G89_09640</name>
</gene>
<dbReference type="GO" id="GO:0003824">
    <property type="term" value="F:catalytic activity"/>
    <property type="evidence" value="ECO:0007669"/>
    <property type="project" value="InterPro"/>
</dbReference>
<dbReference type="InterPro" id="IPR036928">
    <property type="entry name" value="AS_sf"/>
</dbReference>
<dbReference type="PANTHER" id="PTHR11895:SF7">
    <property type="entry name" value="GLUTAMYL-TRNA(GLN) AMIDOTRANSFERASE SUBUNIT A, MITOCHONDRIAL"/>
    <property type="match status" value="1"/>
</dbReference>
<dbReference type="AlphaFoldDB" id="A0AAW8YJR2"/>
<protein>
    <submittedName>
        <fullName evidence="6">Amidase family protein</fullName>
    </submittedName>
</protein>
<evidence type="ECO:0000259" key="5">
    <source>
        <dbReference type="Pfam" id="PF01425"/>
    </source>
</evidence>
<comment type="similarity">
    <text evidence="1">Belongs to the amidase family.</text>
</comment>
<evidence type="ECO:0000313" key="6">
    <source>
        <dbReference type="EMBL" id="MDV2621993.1"/>
    </source>
</evidence>
<feature type="signal peptide" evidence="4">
    <location>
        <begin position="1"/>
        <end position="29"/>
    </location>
</feature>
<evidence type="ECO:0000256" key="1">
    <source>
        <dbReference type="ARBA" id="ARBA00009199"/>
    </source>
</evidence>
<feature type="domain" description="Amidase" evidence="5">
    <location>
        <begin position="58"/>
        <end position="492"/>
    </location>
</feature>
<reference evidence="6" key="2">
    <citation type="submission" date="2023-10" db="EMBL/GenBank/DDBJ databases">
        <authorList>
            <person name="Khurajog B."/>
        </authorList>
    </citation>
    <scope>NUCLEOTIDE SEQUENCE</scope>
    <source>
        <strain evidence="6">BF9</strain>
    </source>
</reference>
<sequence length="570" mass="62548">MSKPRTRWYTTVSIVVMFLFSLTVTSAKAQSNPADLDGQSATTITKQLKNHQYDEQALMQYTYQKINQQNPSLNNVIYQNPSDALKQLQSLQKTDRQQPFYGVPLLIKGLGQAYQGYPNTDGLPFLKKETYPTTKVFVKKLQKMGFVILGETNYPEMGLINITNSNLNGVAHNPWNLLFNTGGSSGGATASVAANEVPIATGNDAGGSLRIPASWSGVIGLKPTQGLIVGDSTTPSVVNFADTRDITDTQTLLKGLTNPQQAQMLQKVPKNLKDLTIAYSLKSPVGTPVSQDAINAVQQSVNFLRQQGFKVVQKDSPVDGVKMMQTYYLGALEDGANASEKLGRPLTSQDVKDKLVSPMTYALYEASQKAPKSTTNTFMKELALVHRQMTAFHKQYPIYLTPTTATTAPLNSDPAYLPKYVDQMMDIKDLPFQQQMQLIYDSWLHGLTKTPFTQLANLAGEPALSLPTYVSPSGLPLGVQLQGSQGSDATLLAIGKIFEKEHQFKFLNANYPTSDASSQQTTTTTKSSNANSLKQLPQTDETSVDWPIYVGLILLGSGIMVGYRIYRPRR</sequence>
<feature type="region of interest" description="Disordered" evidence="2">
    <location>
        <begin position="511"/>
        <end position="537"/>
    </location>
</feature>
<comment type="caution">
    <text evidence="6">The sequence shown here is derived from an EMBL/GenBank/DDBJ whole genome shotgun (WGS) entry which is preliminary data.</text>
</comment>
<evidence type="ECO:0000256" key="4">
    <source>
        <dbReference type="SAM" id="SignalP"/>
    </source>
</evidence>
<feature type="compositionally biased region" description="Low complexity" evidence="2">
    <location>
        <begin position="513"/>
        <end position="532"/>
    </location>
</feature>
<dbReference type="Gene3D" id="3.90.1300.10">
    <property type="entry name" value="Amidase signature (AS) domain"/>
    <property type="match status" value="1"/>
</dbReference>
<dbReference type="RefSeq" id="WP_160185794.1">
    <property type="nucleotide sequence ID" value="NZ_JAQZRB010000037.1"/>
</dbReference>
<evidence type="ECO:0000313" key="7">
    <source>
        <dbReference type="Proteomes" id="UP001280897"/>
    </source>
</evidence>
<keyword evidence="3" id="KW-1133">Transmembrane helix</keyword>
<accession>A0AAW8YJR2</accession>